<keyword evidence="2" id="KW-0805">Transcription regulation</keyword>
<dbReference type="Proteomes" id="UP001184230">
    <property type="component" value="Unassembled WGS sequence"/>
</dbReference>
<sequence length="303" mass="33466">MNAMHIDTIDLNLLRLFDAVYRARSVSRAADALGLTQPAASHGLGRLRLLLQDALFTRAPGGVAPTPRAERLAAAVQSALSTLEEALGEPDRFEPAASRKTFRIHMSDIGEGRFLPALMARIGALAPGVRLETLPLALGEIPPALDSGRIDFAFGFLPKVSDTQRILLLKDRYIVLLRKGHPFTRGRRSGPALMASLQKLEYVAVRTHAETLRILQLLNLEDRVRLTTEHFMVLPAIVRATDLAVVMPRNIARGFAEEGGYAIVEPPFPLRDFAVSLHWSKRFEADPANSWLRGVIAELFRET</sequence>
<dbReference type="InterPro" id="IPR036390">
    <property type="entry name" value="WH_DNA-bd_sf"/>
</dbReference>
<evidence type="ECO:0000313" key="7">
    <source>
        <dbReference type="Proteomes" id="UP001184230"/>
    </source>
</evidence>
<dbReference type="RefSeq" id="WP_309902790.1">
    <property type="nucleotide sequence ID" value="NZ_JAVDRF010000005.1"/>
</dbReference>
<dbReference type="GO" id="GO:0003677">
    <property type="term" value="F:DNA binding"/>
    <property type="evidence" value="ECO:0007669"/>
    <property type="project" value="UniProtKB-KW"/>
</dbReference>
<evidence type="ECO:0000256" key="3">
    <source>
        <dbReference type="ARBA" id="ARBA00023125"/>
    </source>
</evidence>
<dbReference type="SUPFAM" id="SSF53850">
    <property type="entry name" value="Periplasmic binding protein-like II"/>
    <property type="match status" value="1"/>
</dbReference>
<protein>
    <submittedName>
        <fullName evidence="6">DNA-binding transcriptional LysR family regulator</fullName>
    </submittedName>
</protein>
<evidence type="ECO:0000313" key="6">
    <source>
        <dbReference type="EMBL" id="MDR6537146.1"/>
    </source>
</evidence>
<dbReference type="InterPro" id="IPR000847">
    <property type="entry name" value="LysR_HTH_N"/>
</dbReference>
<reference evidence="6 7" key="1">
    <citation type="submission" date="2023-07" db="EMBL/GenBank/DDBJ databases">
        <title>Sorghum-associated microbial communities from plants grown in Nebraska, USA.</title>
        <authorList>
            <person name="Schachtman D."/>
        </authorList>
    </citation>
    <scope>NUCLEOTIDE SEQUENCE [LARGE SCALE GENOMIC DNA]</scope>
    <source>
        <strain evidence="6 7">DS1781</strain>
    </source>
</reference>
<accession>A0ABU1NGI5</accession>
<keyword evidence="4" id="KW-0804">Transcription</keyword>
<evidence type="ECO:0000256" key="1">
    <source>
        <dbReference type="ARBA" id="ARBA00009437"/>
    </source>
</evidence>
<dbReference type="SUPFAM" id="SSF46785">
    <property type="entry name" value="Winged helix' DNA-binding domain"/>
    <property type="match status" value="1"/>
</dbReference>
<comment type="similarity">
    <text evidence="1">Belongs to the LysR transcriptional regulatory family.</text>
</comment>
<dbReference type="Pfam" id="PF00126">
    <property type="entry name" value="HTH_1"/>
    <property type="match status" value="1"/>
</dbReference>
<dbReference type="CDD" id="cd08459">
    <property type="entry name" value="PBP2_DntR_NahR_LinR_like"/>
    <property type="match status" value="1"/>
</dbReference>
<dbReference type="PROSITE" id="PS50931">
    <property type="entry name" value="HTH_LYSR"/>
    <property type="match status" value="1"/>
</dbReference>
<dbReference type="Gene3D" id="3.40.190.10">
    <property type="entry name" value="Periplasmic binding protein-like II"/>
    <property type="match status" value="2"/>
</dbReference>
<gene>
    <name evidence="6" type="ORF">J2739_002919</name>
</gene>
<comment type="caution">
    <text evidence="6">The sequence shown here is derived from an EMBL/GenBank/DDBJ whole genome shotgun (WGS) entry which is preliminary data.</text>
</comment>
<feature type="domain" description="HTH lysR-type" evidence="5">
    <location>
        <begin position="9"/>
        <end position="66"/>
    </location>
</feature>
<organism evidence="6 7">
    <name type="scientific">Variovorax soli</name>
    <dbReference type="NCBI Taxonomy" id="376815"/>
    <lineage>
        <taxon>Bacteria</taxon>
        <taxon>Pseudomonadati</taxon>
        <taxon>Pseudomonadota</taxon>
        <taxon>Betaproteobacteria</taxon>
        <taxon>Burkholderiales</taxon>
        <taxon>Comamonadaceae</taxon>
        <taxon>Variovorax</taxon>
    </lineage>
</organism>
<proteinExistence type="inferred from homology"/>
<dbReference type="PANTHER" id="PTHR30118:SF15">
    <property type="entry name" value="TRANSCRIPTIONAL REGULATORY PROTEIN"/>
    <property type="match status" value="1"/>
</dbReference>
<dbReference type="EMBL" id="JAVDRF010000005">
    <property type="protein sequence ID" value="MDR6537146.1"/>
    <property type="molecule type" value="Genomic_DNA"/>
</dbReference>
<dbReference type="PANTHER" id="PTHR30118">
    <property type="entry name" value="HTH-TYPE TRANSCRIPTIONAL REGULATOR LEUO-RELATED"/>
    <property type="match status" value="1"/>
</dbReference>
<evidence type="ECO:0000259" key="5">
    <source>
        <dbReference type="PROSITE" id="PS50931"/>
    </source>
</evidence>
<dbReference type="Pfam" id="PF03466">
    <property type="entry name" value="LysR_substrate"/>
    <property type="match status" value="1"/>
</dbReference>
<name>A0ABU1NGI5_9BURK</name>
<keyword evidence="3 6" id="KW-0238">DNA-binding</keyword>
<dbReference type="InterPro" id="IPR050389">
    <property type="entry name" value="LysR-type_TF"/>
</dbReference>
<keyword evidence="7" id="KW-1185">Reference proteome</keyword>
<evidence type="ECO:0000256" key="4">
    <source>
        <dbReference type="ARBA" id="ARBA00023163"/>
    </source>
</evidence>
<dbReference type="Gene3D" id="1.10.10.10">
    <property type="entry name" value="Winged helix-like DNA-binding domain superfamily/Winged helix DNA-binding domain"/>
    <property type="match status" value="1"/>
</dbReference>
<evidence type="ECO:0000256" key="2">
    <source>
        <dbReference type="ARBA" id="ARBA00023015"/>
    </source>
</evidence>
<dbReference type="InterPro" id="IPR036388">
    <property type="entry name" value="WH-like_DNA-bd_sf"/>
</dbReference>
<dbReference type="InterPro" id="IPR005119">
    <property type="entry name" value="LysR_subst-bd"/>
</dbReference>